<evidence type="ECO:0000259" key="8">
    <source>
        <dbReference type="PROSITE" id="PS50850"/>
    </source>
</evidence>
<dbReference type="GO" id="GO:0005886">
    <property type="term" value="C:plasma membrane"/>
    <property type="evidence" value="ECO:0007669"/>
    <property type="project" value="UniProtKB-SubCell"/>
</dbReference>
<dbReference type="CDD" id="cd06173">
    <property type="entry name" value="MFS_MefA_like"/>
    <property type="match status" value="1"/>
</dbReference>
<dbReference type="SUPFAM" id="SSF103473">
    <property type="entry name" value="MFS general substrate transporter"/>
    <property type="match status" value="1"/>
</dbReference>
<dbReference type="Pfam" id="PF05977">
    <property type="entry name" value="MFS_3"/>
    <property type="match status" value="1"/>
</dbReference>
<feature type="transmembrane region" description="Helical" evidence="7">
    <location>
        <begin position="226"/>
        <end position="243"/>
    </location>
</feature>
<keyword evidence="4 7" id="KW-0812">Transmembrane</keyword>
<dbReference type="InterPro" id="IPR036259">
    <property type="entry name" value="MFS_trans_sf"/>
</dbReference>
<feature type="transmembrane region" description="Helical" evidence="7">
    <location>
        <begin position="378"/>
        <end position="399"/>
    </location>
</feature>
<keyword evidence="3" id="KW-1003">Cell membrane</keyword>
<dbReference type="PANTHER" id="PTHR23513:SF11">
    <property type="entry name" value="STAPHYLOFERRIN A TRANSPORTER"/>
    <property type="match status" value="1"/>
</dbReference>
<feature type="transmembrane region" description="Helical" evidence="7">
    <location>
        <begin position="263"/>
        <end position="283"/>
    </location>
</feature>
<evidence type="ECO:0000256" key="6">
    <source>
        <dbReference type="ARBA" id="ARBA00023136"/>
    </source>
</evidence>
<keyword evidence="6 7" id="KW-0472">Membrane</keyword>
<dbReference type="PANTHER" id="PTHR23513">
    <property type="entry name" value="INTEGRAL MEMBRANE EFFLUX PROTEIN-RELATED"/>
    <property type="match status" value="1"/>
</dbReference>
<evidence type="ECO:0000256" key="7">
    <source>
        <dbReference type="SAM" id="Phobius"/>
    </source>
</evidence>
<feature type="transmembrane region" description="Helical" evidence="7">
    <location>
        <begin position="351"/>
        <end position="372"/>
    </location>
</feature>
<gene>
    <name evidence="9" type="ORF">GBAR_LOCUS21528</name>
</gene>
<feature type="transmembrane region" description="Helical" evidence="7">
    <location>
        <begin position="33"/>
        <end position="54"/>
    </location>
</feature>
<comment type="caution">
    <text evidence="9">The sequence shown here is derived from an EMBL/GenBank/DDBJ whole genome shotgun (WGS) entry which is preliminary data.</text>
</comment>
<evidence type="ECO:0000313" key="9">
    <source>
        <dbReference type="EMBL" id="CAI8038605.1"/>
    </source>
</evidence>
<dbReference type="EMBL" id="CASHTH010003003">
    <property type="protein sequence ID" value="CAI8038605.1"/>
    <property type="molecule type" value="Genomic_DNA"/>
</dbReference>
<keyword evidence="2" id="KW-0813">Transport</keyword>
<protein>
    <submittedName>
        <fullName evidence="9">Macrolide efflux protein A</fullName>
    </submittedName>
</protein>
<dbReference type="InterPro" id="IPR010290">
    <property type="entry name" value="TM_effector"/>
</dbReference>
<evidence type="ECO:0000256" key="5">
    <source>
        <dbReference type="ARBA" id="ARBA00022989"/>
    </source>
</evidence>
<evidence type="ECO:0000256" key="1">
    <source>
        <dbReference type="ARBA" id="ARBA00004651"/>
    </source>
</evidence>
<sequence length="420" mass="45609">MLEVLGNPRFRAIWYVVNVAELTRWMELLVTSVLVYSLTDSALMLGLVLGFENLPRPIFSPFTGIIADRFDRKKIWVSSMVIKLGAGAALFLLLFSGNIAPWHVFAAMLAQGISRALEDPARRTAIFDIVGERRVVNALSIDSMSGTMGRMLGPFAGGFLIEHVGYFWPHYPGYTWAYVAVVTMHVAALLMAIRVIIPRVEREWRVEPIWNSLGDVVRAAFSHRQLMGMLFITIMINGLAFPARQFVPAIGRDHLNVGETLVGVLAAAESIGQLVTAVILASVGSIRYHGRIFAIGAFSVMITSTIFVWSPWYAATFAILVLSGIGLSCFGTMQGAITMRSSPPEMRGRMVGLQSLCIGIGTPPGVLLMGWLGDVIGIQTSVTLNALVCIAISVPALFLTPLVTRPSQPPPVTQPQSGPA</sequence>
<dbReference type="InterPro" id="IPR020846">
    <property type="entry name" value="MFS_dom"/>
</dbReference>
<evidence type="ECO:0000256" key="3">
    <source>
        <dbReference type="ARBA" id="ARBA00022475"/>
    </source>
</evidence>
<dbReference type="PROSITE" id="PS50850">
    <property type="entry name" value="MFS"/>
    <property type="match status" value="1"/>
</dbReference>
<dbReference type="Gene3D" id="1.20.1250.20">
    <property type="entry name" value="MFS general substrate transporter like domains"/>
    <property type="match status" value="2"/>
</dbReference>
<evidence type="ECO:0000256" key="2">
    <source>
        <dbReference type="ARBA" id="ARBA00022448"/>
    </source>
</evidence>
<comment type="subcellular location">
    <subcellularLocation>
        <location evidence="1">Cell membrane</location>
        <topology evidence="1">Multi-pass membrane protein</topology>
    </subcellularLocation>
</comment>
<proteinExistence type="predicted"/>
<dbReference type="GO" id="GO:0022857">
    <property type="term" value="F:transmembrane transporter activity"/>
    <property type="evidence" value="ECO:0007669"/>
    <property type="project" value="InterPro"/>
</dbReference>
<dbReference type="AlphaFoldDB" id="A0AA35X594"/>
<organism evidence="9 10">
    <name type="scientific">Geodia barretti</name>
    <name type="common">Barrett's horny sponge</name>
    <dbReference type="NCBI Taxonomy" id="519541"/>
    <lineage>
        <taxon>Eukaryota</taxon>
        <taxon>Metazoa</taxon>
        <taxon>Porifera</taxon>
        <taxon>Demospongiae</taxon>
        <taxon>Heteroscleromorpha</taxon>
        <taxon>Tetractinellida</taxon>
        <taxon>Astrophorina</taxon>
        <taxon>Geodiidae</taxon>
        <taxon>Geodia</taxon>
    </lineage>
</organism>
<evidence type="ECO:0000313" key="10">
    <source>
        <dbReference type="Proteomes" id="UP001174909"/>
    </source>
</evidence>
<keyword evidence="10" id="KW-1185">Reference proteome</keyword>
<dbReference type="Proteomes" id="UP001174909">
    <property type="component" value="Unassembled WGS sequence"/>
</dbReference>
<reference evidence="9" key="1">
    <citation type="submission" date="2023-03" db="EMBL/GenBank/DDBJ databases">
        <authorList>
            <person name="Steffen K."/>
            <person name="Cardenas P."/>
        </authorList>
    </citation>
    <scope>NUCLEOTIDE SEQUENCE</scope>
</reference>
<feature type="transmembrane region" description="Helical" evidence="7">
    <location>
        <begin position="315"/>
        <end position="339"/>
    </location>
</feature>
<feature type="transmembrane region" description="Helical" evidence="7">
    <location>
        <begin position="175"/>
        <end position="197"/>
    </location>
</feature>
<feature type="domain" description="Major facilitator superfamily (MFS) profile" evidence="8">
    <location>
        <begin position="1"/>
        <end position="404"/>
    </location>
</feature>
<evidence type="ECO:0000256" key="4">
    <source>
        <dbReference type="ARBA" id="ARBA00022692"/>
    </source>
</evidence>
<keyword evidence="5 7" id="KW-1133">Transmembrane helix</keyword>
<feature type="transmembrane region" description="Helical" evidence="7">
    <location>
        <begin position="75"/>
        <end position="94"/>
    </location>
</feature>
<name>A0AA35X594_GEOBA</name>
<accession>A0AA35X594</accession>
<feature type="transmembrane region" description="Helical" evidence="7">
    <location>
        <begin position="290"/>
        <end position="309"/>
    </location>
</feature>